<organism evidence="1 2">
    <name type="scientific">Colletotrichum orbiculare (strain 104-T / ATCC 96160 / CBS 514.97 / LARS 414 / MAFF 240422)</name>
    <name type="common">Cucumber anthracnose fungus</name>
    <name type="synonym">Colletotrichum lagenarium</name>
    <dbReference type="NCBI Taxonomy" id="1213857"/>
    <lineage>
        <taxon>Eukaryota</taxon>
        <taxon>Fungi</taxon>
        <taxon>Dikarya</taxon>
        <taxon>Ascomycota</taxon>
        <taxon>Pezizomycotina</taxon>
        <taxon>Sordariomycetes</taxon>
        <taxon>Hypocreomycetidae</taxon>
        <taxon>Glomerellales</taxon>
        <taxon>Glomerellaceae</taxon>
        <taxon>Colletotrichum</taxon>
        <taxon>Colletotrichum orbiculare species complex</taxon>
    </lineage>
</organism>
<evidence type="ECO:0000313" key="1">
    <source>
        <dbReference type="EMBL" id="TDZ16700.1"/>
    </source>
</evidence>
<gene>
    <name evidence="1" type="ORF">Cob_v010222</name>
</gene>
<reference evidence="2" key="2">
    <citation type="journal article" date="2019" name="Mol. Plant Microbe Interact.">
        <title>Genome sequence resources for four phytopathogenic fungi from the Colletotrichum orbiculare species complex.</title>
        <authorList>
            <person name="Gan P."/>
            <person name="Tsushima A."/>
            <person name="Narusaka M."/>
            <person name="Narusaka Y."/>
            <person name="Takano Y."/>
            <person name="Kubo Y."/>
            <person name="Shirasu K."/>
        </authorList>
    </citation>
    <scope>GENOME REANNOTATION</scope>
    <source>
        <strain evidence="2">104-T / ATCC 96160 / CBS 514.97 / LARS 414 / MAFF 240422</strain>
    </source>
</reference>
<dbReference type="Proteomes" id="UP000014480">
    <property type="component" value="Unassembled WGS sequence"/>
</dbReference>
<reference evidence="2" key="1">
    <citation type="journal article" date="2013" name="New Phytol.">
        <title>Comparative genomic and transcriptomic analyses reveal the hemibiotrophic stage shift of Colletotrichum fungi.</title>
        <authorList>
            <person name="Gan P."/>
            <person name="Ikeda K."/>
            <person name="Irieda H."/>
            <person name="Narusaka M."/>
            <person name="O'Connell R.J."/>
            <person name="Narusaka Y."/>
            <person name="Takano Y."/>
            <person name="Kubo Y."/>
            <person name="Shirasu K."/>
        </authorList>
    </citation>
    <scope>NUCLEOTIDE SEQUENCE [LARGE SCALE GENOMIC DNA]</scope>
    <source>
        <strain evidence="2">104-T / ATCC 96160 / CBS 514.97 / LARS 414 / MAFF 240422</strain>
    </source>
</reference>
<protein>
    <submittedName>
        <fullName evidence="1">Uncharacterized protein</fullName>
    </submittedName>
</protein>
<evidence type="ECO:0000313" key="2">
    <source>
        <dbReference type="Proteomes" id="UP000014480"/>
    </source>
</evidence>
<dbReference type="EMBL" id="AMCV02000033">
    <property type="protein sequence ID" value="TDZ16700.1"/>
    <property type="molecule type" value="Genomic_DNA"/>
</dbReference>
<dbReference type="AlphaFoldDB" id="A0A484FEE9"/>
<sequence>MIENLRFSAAATLTLNFPRKVTASETKIRKNGRTAQGRPEAKLATGCEVIGSANIERKSRRRKPRAFKDE</sequence>
<name>A0A484FEE9_COLOR</name>
<comment type="caution">
    <text evidence="1">The sequence shown here is derived from an EMBL/GenBank/DDBJ whole genome shotgun (WGS) entry which is preliminary data.</text>
</comment>
<keyword evidence="2" id="KW-1185">Reference proteome</keyword>
<accession>A0A484FEE9</accession>
<proteinExistence type="predicted"/>